<comment type="similarity">
    <text evidence="9">Belongs to the ABC transporter superfamily. Lipid exporter (TC 3.A.1.106) family.</text>
</comment>
<keyword evidence="3" id="KW-1003">Cell membrane</keyword>
<keyword evidence="5" id="KW-0547">Nucleotide-binding</keyword>
<gene>
    <name evidence="14" type="ORF">FF041_00430</name>
</gene>
<evidence type="ECO:0000256" key="5">
    <source>
        <dbReference type="ARBA" id="ARBA00022741"/>
    </source>
</evidence>
<comment type="subcellular location">
    <subcellularLocation>
        <location evidence="1">Cell membrane</location>
        <topology evidence="1">Multi-pass membrane protein</topology>
    </subcellularLocation>
</comment>
<dbReference type="PROSITE" id="PS50893">
    <property type="entry name" value="ABC_TRANSPORTER_2"/>
    <property type="match status" value="1"/>
</dbReference>
<dbReference type="InterPro" id="IPR027417">
    <property type="entry name" value="P-loop_NTPase"/>
</dbReference>
<evidence type="ECO:0000256" key="6">
    <source>
        <dbReference type="ARBA" id="ARBA00022840"/>
    </source>
</evidence>
<dbReference type="SMART" id="SM00382">
    <property type="entry name" value="AAA"/>
    <property type="match status" value="1"/>
</dbReference>
<keyword evidence="8 11" id="KW-0472">Membrane</keyword>
<keyword evidence="7 11" id="KW-1133">Transmembrane helix</keyword>
<accession>A0A646K9H3</accession>
<feature type="transmembrane region" description="Helical" evidence="11">
    <location>
        <begin position="40"/>
        <end position="66"/>
    </location>
</feature>
<evidence type="ECO:0000256" key="9">
    <source>
        <dbReference type="ARBA" id="ARBA00061644"/>
    </source>
</evidence>
<dbReference type="CDD" id="cd18550">
    <property type="entry name" value="ABC_6TM_exporter_like"/>
    <property type="match status" value="1"/>
</dbReference>
<dbReference type="PROSITE" id="PS50929">
    <property type="entry name" value="ABC_TM1F"/>
    <property type="match status" value="1"/>
</dbReference>
<dbReference type="InterPro" id="IPR003593">
    <property type="entry name" value="AAA+_ATPase"/>
</dbReference>
<evidence type="ECO:0000256" key="1">
    <source>
        <dbReference type="ARBA" id="ARBA00004651"/>
    </source>
</evidence>
<sequence length="720" mass="75973">MIGGPGPMMRGPGPDAPTGKQEVTPGTTKRIIPYTKPYRLSIGILLVIAALNAAITVATPVLFKYLIDDGIAVRNTEVVVWISIAVAGLALVGAYLGFAEAWFSGRVGEGLIYELRTKVFDHVQRQPLAFFTRAQTGALVSRLNNDVIGAQQAVTSLLSTVVSSALTVLFVLIAMFYLSWAVTLISLVLLPFFILPGKIVGRRLQRVMRQHMGINAELGSLMNERFNVTGALLAKLYGRPEHENRLFSRLAGRGRDLGVQTAVYVKMLPISMLLLSSLATATVYGLGGGLVIENAFQIGTLVALATLMTRLLTPINLLSSAQADVMSALVSFDRLFEVLDLKPLIAEKPGAVPLALDTAGGGSPDIEFSGVSFRYPKAADISLASLESIAVPMQERVGDEWTLRDLSFTVPAGKLTALVGPSGAGKTTITQLVPRLYDPVEGTVRIGGHDLRDLTLESLRDTVGMVTQDAHLFHSTIRENLTYARPGATEQDLVAACKAAQIWKLIESLPDGFDTLVGDRGYRLSGGEKQRIAMARLLLKAPPIVVLDEATAHLDSESEAALQRALKTALEGRTSLVIAHRLSTIRDADQILVIDKGRVQERGTHEELMALEGLYAELHRTQFAGQGRASVNGNGQHSATAPESSERIPEPVGPPGAFPGGPGPGPGPGPGGPFPGGPGGMPFAGGPGGPPGPGPYPGGPGPYPGAQGPGPLHGGPPPRG</sequence>
<comment type="caution">
    <text evidence="14">The sequence shown here is derived from an EMBL/GenBank/DDBJ whole genome shotgun (WGS) entry which is preliminary data.</text>
</comment>
<name>A0A646K9H3_STRJU</name>
<feature type="compositionally biased region" description="Polar residues" evidence="10">
    <location>
        <begin position="629"/>
        <end position="643"/>
    </location>
</feature>
<evidence type="ECO:0000256" key="3">
    <source>
        <dbReference type="ARBA" id="ARBA00022475"/>
    </source>
</evidence>
<feature type="transmembrane region" description="Helical" evidence="11">
    <location>
        <begin position="78"/>
        <end position="98"/>
    </location>
</feature>
<feature type="domain" description="ABC transporter" evidence="12">
    <location>
        <begin position="386"/>
        <end position="621"/>
    </location>
</feature>
<feature type="transmembrane region" description="Helical" evidence="11">
    <location>
        <begin position="263"/>
        <end position="286"/>
    </location>
</feature>
<organism evidence="14 15">
    <name type="scientific">Streptomyces jumonjinensis</name>
    <dbReference type="NCBI Taxonomy" id="1945"/>
    <lineage>
        <taxon>Bacteria</taxon>
        <taxon>Bacillati</taxon>
        <taxon>Actinomycetota</taxon>
        <taxon>Actinomycetes</taxon>
        <taxon>Kitasatosporales</taxon>
        <taxon>Streptomycetaceae</taxon>
        <taxon>Streptomyces</taxon>
    </lineage>
</organism>
<dbReference type="Gene3D" id="1.20.1560.10">
    <property type="entry name" value="ABC transporter type 1, transmembrane domain"/>
    <property type="match status" value="1"/>
</dbReference>
<feature type="compositionally biased region" description="Gly residues" evidence="10">
    <location>
        <begin position="677"/>
        <end position="687"/>
    </location>
</feature>
<dbReference type="OrthoDB" id="9806127at2"/>
<dbReference type="AlphaFoldDB" id="A0A646K9H3"/>
<dbReference type="GO" id="GO:0005524">
    <property type="term" value="F:ATP binding"/>
    <property type="evidence" value="ECO:0007669"/>
    <property type="project" value="UniProtKB-KW"/>
</dbReference>
<keyword evidence="2" id="KW-0813">Transport</keyword>
<dbReference type="PROSITE" id="PS00211">
    <property type="entry name" value="ABC_TRANSPORTER_1"/>
    <property type="match status" value="1"/>
</dbReference>
<dbReference type="RefSeq" id="WP_153520553.1">
    <property type="nucleotide sequence ID" value="NZ_JBEPDZ010000016.1"/>
</dbReference>
<evidence type="ECO:0000256" key="8">
    <source>
        <dbReference type="ARBA" id="ARBA00023136"/>
    </source>
</evidence>
<keyword evidence="6 14" id="KW-0067">ATP-binding</keyword>
<evidence type="ECO:0000256" key="2">
    <source>
        <dbReference type="ARBA" id="ARBA00022448"/>
    </source>
</evidence>
<feature type="transmembrane region" description="Helical" evidence="11">
    <location>
        <begin position="157"/>
        <end position="178"/>
    </location>
</feature>
<dbReference type="Gene3D" id="3.40.50.300">
    <property type="entry name" value="P-loop containing nucleotide triphosphate hydrolases"/>
    <property type="match status" value="1"/>
</dbReference>
<dbReference type="GO" id="GO:0005886">
    <property type="term" value="C:plasma membrane"/>
    <property type="evidence" value="ECO:0007669"/>
    <property type="project" value="UniProtKB-SubCell"/>
</dbReference>
<feature type="transmembrane region" description="Helical" evidence="11">
    <location>
        <begin position="184"/>
        <end position="201"/>
    </location>
</feature>
<dbReference type="InterPro" id="IPR011527">
    <property type="entry name" value="ABC1_TM_dom"/>
</dbReference>
<dbReference type="FunFam" id="3.40.50.300:FF:000299">
    <property type="entry name" value="ABC transporter ATP-binding protein/permease"/>
    <property type="match status" value="1"/>
</dbReference>
<dbReference type="Proteomes" id="UP000419138">
    <property type="component" value="Unassembled WGS sequence"/>
</dbReference>
<dbReference type="GO" id="GO:0015421">
    <property type="term" value="F:ABC-type oligopeptide transporter activity"/>
    <property type="evidence" value="ECO:0007669"/>
    <property type="project" value="TreeGrafter"/>
</dbReference>
<evidence type="ECO:0000259" key="12">
    <source>
        <dbReference type="PROSITE" id="PS50893"/>
    </source>
</evidence>
<reference evidence="14 15" key="1">
    <citation type="submission" date="2019-05" db="EMBL/GenBank/DDBJ databases">
        <title>Comparative genomics and metabolomics analyses of clavulanic acid producing Streptomyces species provides insight into specialized metabolism and evolution of beta-lactam biosynthetic gene clusters.</title>
        <authorList>
            <person name="Moore M.A."/>
            <person name="Cruz-Morales P."/>
            <person name="Barona Gomez F."/>
            <person name="Kapil T."/>
        </authorList>
    </citation>
    <scope>NUCLEOTIDE SEQUENCE [LARGE SCALE GENOMIC DNA]</scope>
    <source>
        <strain evidence="14 15">NRRL 5741</strain>
    </source>
</reference>
<evidence type="ECO:0000256" key="4">
    <source>
        <dbReference type="ARBA" id="ARBA00022692"/>
    </source>
</evidence>
<feature type="region of interest" description="Disordered" evidence="10">
    <location>
        <begin position="627"/>
        <end position="720"/>
    </location>
</feature>
<feature type="compositionally biased region" description="Pro residues" evidence="10">
    <location>
        <begin position="688"/>
        <end position="703"/>
    </location>
</feature>
<keyword evidence="15" id="KW-1185">Reference proteome</keyword>
<feature type="domain" description="ABC transmembrane type-1" evidence="13">
    <location>
        <begin position="44"/>
        <end position="327"/>
    </location>
</feature>
<evidence type="ECO:0000313" key="14">
    <source>
        <dbReference type="EMBL" id="MQS98719.1"/>
    </source>
</evidence>
<dbReference type="GO" id="GO:0016887">
    <property type="term" value="F:ATP hydrolysis activity"/>
    <property type="evidence" value="ECO:0007669"/>
    <property type="project" value="InterPro"/>
</dbReference>
<feature type="compositionally biased region" description="Pro residues" evidence="10">
    <location>
        <begin position="651"/>
        <end position="676"/>
    </location>
</feature>
<dbReference type="EMBL" id="VCLA01000004">
    <property type="protein sequence ID" value="MQS98719.1"/>
    <property type="molecule type" value="Genomic_DNA"/>
</dbReference>
<dbReference type="PANTHER" id="PTHR43394">
    <property type="entry name" value="ATP-DEPENDENT PERMEASE MDL1, MITOCHONDRIAL"/>
    <property type="match status" value="1"/>
</dbReference>
<dbReference type="InterPro" id="IPR017871">
    <property type="entry name" value="ABC_transporter-like_CS"/>
</dbReference>
<dbReference type="InterPro" id="IPR036640">
    <property type="entry name" value="ABC1_TM_sf"/>
</dbReference>
<dbReference type="SUPFAM" id="SSF90123">
    <property type="entry name" value="ABC transporter transmembrane region"/>
    <property type="match status" value="1"/>
</dbReference>
<evidence type="ECO:0000313" key="15">
    <source>
        <dbReference type="Proteomes" id="UP000419138"/>
    </source>
</evidence>
<dbReference type="Pfam" id="PF00005">
    <property type="entry name" value="ABC_tran"/>
    <property type="match status" value="1"/>
</dbReference>
<evidence type="ECO:0000256" key="11">
    <source>
        <dbReference type="SAM" id="Phobius"/>
    </source>
</evidence>
<dbReference type="InterPro" id="IPR003439">
    <property type="entry name" value="ABC_transporter-like_ATP-bd"/>
</dbReference>
<keyword evidence="4 11" id="KW-0812">Transmembrane</keyword>
<evidence type="ECO:0000256" key="10">
    <source>
        <dbReference type="SAM" id="MobiDB-lite"/>
    </source>
</evidence>
<evidence type="ECO:0000259" key="13">
    <source>
        <dbReference type="PROSITE" id="PS50929"/>
    </source>
</evidence>
<dbReference type="SUPFAM" id="SSF52540">
    <property type="entry name" value="P-loop containing nucleoside triphosphate hydrolases"/>
    <property type="match status" value="1"/>
</dbReference>
<evidence type="ECO:0000256" key="7">
    <source>
        <dbReference type="ARBA" id="ARBA00022989"/>
    </source>
</evidence>
<proteinExistence type="inferred from homology"/>
<dbReference type="InterPro" id="IPR039421">
    <property type="entry name" value="Type_1_exporter"/>
</dbReference>
<dbReference type="Pfam" id="PF00664">
    <property type="entry name" value="ABC_membrane"/>
    <property type="match status" value="1"/>
</dbReference>
<dbReference type="PANTHER" id="PTHR43394:SF1">
    <property type="entry name" value="ATP-BINDING CASSETTE SUB-FAMILY B MEMBER 10, MITOCHONDRIAL"/>
    <property type="match status" value="1"/>
</dbReference>
<feature type="region of interest" description="Disordered" evidence="10">
    <location>
        <begin position="1"/>
        <end position="26"/>
    </location>
</feature>
<protein>
    <submittedName>
        <fullName evidence="14">ABC transporter ATP-binding protein</fullName>
    </submittedName>
</protein>